<proteinExistence type="predicted"/>
<evidence type="ECO:0000256" key="2">
    <source>
        <dbReference type="ARBA" id="ARBA00022771"/>
    </source>
</evidence>
<dbReference type="GO" id="GO:0008270">
    <property type="term" value="F:zinc ion binding"/>
    <property type="evidence" value="ECO:0007669"/>
    <property type="project" value="UniProtKB-KW"/>
</dbReference>
<protein>
    <recommendedName>
        <fullName evidence="5">RING-type domain-containing protein</fullName>
    </recommendedName>
</protein>
<keyword evidence="3" id="KW-0862">Zinc</keyword>
<evidence type="ECO:0000313" key="6">
    <source>
        <dbReference type="EMBL" id="KAG7352331.1"/>
    </source>
</evidence>
<organism evidence="6 7">
    <name type="scientific">Nitzschia inconspicua</name>
    <dbReference type="NCBI Taxonomy" id="303405"/>
    <lineage>
        <taxon>Eukaryota</taxon>
        <taxon>Sar</taxon>
        <taxon>Stramenopiles</taxon>
        <taxon>Ochrophyta</taxon>
        <taxon>Bacillariophyta</taxon>
        <taxon>Bacillariophyceae</taxon>
        <taxon>Bacillariophycidae</taxon>
        <taxon>Bacillariales</taxon>
        <taxon>Bacillariaceae</taxon>
        <taxon>Nitzschia</taxon>
    </lineage>
</organism>
<name>A0A9K3PMM2_9STRA</name>
<accession>A0A9K3PMM2</accession>
<dbReference type="EMBL" id="JAGRRH010000017">
    <property type="protein sequence ID" value="KAG7352331.1"/>
    <property type="molecule type" value="Genomic_DNA"/>
</dbReference>
<evidence type="ECO:0000256" key="4">
    <source>
        <dbReference type="PROSITE-ProRule" id="PRU00175"/>
    </source>
</evidence>
<keyword evidence="2 4" id="KW-0863">Zinc-finger</keyword>
<dbReference type="AlphaFoldDB" id="A0A9K3PMM2"/>
<dbReference type="InterPro" id="IPR017907">
    <property type="entry name" value="Znf_RING_CS"/>
</dbReference>
<keyword evidence="7" id="KW-1185">Reference proteome</keyword>
<dbReference type="PROSITE" id="PS00518">
    <property type="entry name" value="ZF_RING_1"/>
    <property type="match status" value="1"/>
</dbReference>
<sequence>MGVIYRYLSSGLDRSTSSTNVDASSSSGTERLKRQVYRLFPSSSTIQKTSKEKDLNKTCIKSHDILFNSILFAIHYESVWWIRLNVGNYRRNRALILPRLDADSLFNTMEWKLYWQRFKARVWPAVYEYHFTLSIMYFLQAVTGRLVSKETMLRIMQHPYHRAIAVSKSSKDRIEAGTDSFITSQHEADRMLKVSSWRLITTMVRRHYSSALGSGIGSIIWPGAGTLIGMGIGDGIAELTPEPDMPHWDFSGFVRGLLKQISILLGGKGCKDYYSRKDSDDVDYSAYGSKHLDDELTCPCCQIVTFSSNPRCLERAPVSSRECTHTICKQCVEKCHLALMERIHTYQEWITCPICKATNAFSSHNHLVNRSLCGAISLMERRQAQYDETIEQMERQRHLQNSQQTRRKSPSP</sequence>
<keyword evidence="1" id="KW-0479">Metal-binding</keyword>
<reference evidence="6" key="1">
    <citation type="journal article" date="2021" name="Sci. Rep.">
        <title>Diploid genomic architecture of Nitzschia inconspicua, an elite biomass production diatom.</title>
        <authorList>
            <person name="Oliver A."/>
            <person name="Podell S."/>
            <person name="Pinowska A."/>
            <person name="Traller J.C."/>
            <person name="Smith S.R."/>
            <person name="McClure R."/>
            <person name="Beliaev A."/>
            <person name="Bohutskyi P."/>
            <person name="Hill E.A."/>
            <person name="Rabines A."/>
            <person name="Zheng H."/>
            <person name="Allen L.Z."/>
            <person name="Kuo A."/>
            <person name="Grigoriev I.V."/>
            <person name="Allen A.E."/>
            <person name="Hazlebeck D."/>
            <person name="Allen E.E."/>
        </authorList>
    </citation>
    <scope>NUCLEOTIDE SEQUENCE</scope>
    <source>
        <strain evidence="6">Hildebrandi</strain>
    </source>
</reference>
<dbReference type="PROSITE" id="PS50089">
    <property type="entry name" value="ZF_RING_2"/>
    <property type="match status" value="1"/>
</dbReference>
<gene>
    <name evidence="6" type="ORF">IV203_008379</name>
</gene>
<evidence type="ECO:0000259" key="5">
    <source>
        <dbReference type="PROSITE" id="PS50089"/>
    </source>
</evidence>
<evidence type="ECO:0000256" key="1">
    <source>
        <dbReference type="ARBA" id="ARBA00022723"/>
    </source>
</evidence>
<comment type="caution">
    <text evidence="6">The sequence shown here is derived from an EMBL/GenBank/DDBJ whole genome shotgun (WGS) entry which is preliminary data.</text>
</comment>
<evidence type="ECO:0000256" key="3">
    <source>
        <dbReference type="ARBA" id="ARBA00022833"/>
    </source>
</evidence>
<reference evidence="6" key="2">
    <citation type="submission" date="2021-04" db="EMBL/GenBank/DDBJ databases">
        <authorList>
            <person name="Podell S."/>
        </authorList>
    </citation>
    <scope>NUCLEOTIDE SEQUENCE</scope>
    <source>
        <strain evidence="6">Hildebrandi</strain>
    </source>
</reference>
<evidence type="ECO:0000313" key="7">
    <source>
        <dbReference type="Proteomes" id="UP000693970"/>
    </source>
</evidence>
<dbReference type="InterPro" id="IPR001841">
    <property type="entry name" value="Znf_RING"/>
</dbReference>
<feature type="domain" description="RING-type" evidence="5">
    <location>
        <begin position="298"/>
        <end position="356"/>
    </location>
</feature>
<dbReference type="Proteomes" id="UP000693970">
    <property type="component" value="Unassembled WGS sequence"/>
</dbReference>